<organism evidence="1 2">
    <name type="scientific">Sodiomyces alkalinus (strain CBS 110278 / VKM F-3762 / F11)</name>
    <name type="common">Alkaliphilic filamentous fungus</name>
    <dbReference type="NCBI Taxonomy" id="1314773"/>
    <lineage>
        <taxon>Eukaryota</taxon>
        <taxon>Fungi</taxon>
        <taxon>Dikarya</taxon>
        <taxon>Ascomycota</taxon>
        <taxon>Pezizomycotina</taxon>
        <taxon>Sordariomycetes</taxon>
        <taxon>Hypocreomycetidae</taxon>
        <taxon>Glomerellales</taxon>
        <taxon>Plectosphaerellaceae</taxon>
        <taxon>Sodiomyces</taxon>
    </lineage>
</organism>
<dbReference type="RefSeq" id="XP_028463165.1">
    <property type="nucleotide sequence ID" value="XM_028610755.1"/>
</dbReference>
<protein>
    <submittedName>
        <fullName evidence="1">Uncharacterized protein</fullName>
    </submittedName>
</protein>
<dbReference type="EMBL" id="ML119061">
    <property type="protein sequence ID" value="ROT35359.1"/>
    <property type="molecule type" value="Genomic_DNA"/>
</dbReference>
<evidence type="ECO:0000313" key="2">
    <source>
        <dbReference type="Proteomes" id="UP000272025"/>
    </source>
</evidence>
<keyword evidence="2" id="KW-1185">Reference proteome</keyword>
<reference evidence="1 2" key="1">
    <citation type="journal article" date="2018" name="Mol. Ecol.">
        <title>The obligate alkalophilic soda-lake fungus Sodiomyces alkalinus has shifted to a protein diet.</title>
        <authorList>
            <person name="Grum-Grzhimaylo A.A."/>
            <person name="Falkoski D.L."/>
            <person name="van den Heuvel J."/>
            <person name="Valero-Jimenez C.A."/>
            <person name="Min B."/>
            <person name="Choi I.G."/>
            <person name="Lipzen A."/>
            <person name="Daum C.G."/>
            <person name="Aanen D.K."/>
            <person name="Tsang A."/>
            <person name="Henrissat B."/>
            <person name="Bilanenko E.N."/>
            <person name="de Vries R.P."/>
            <person name="van Kan J.A.L."/>
            <person name="Grigoriev I.V."/>
            <person name="Debets A.J.M."/>
        </authorList>
    </citation>
    <scope>NUCLEOTIDE SEQUENCE [LARGE SCALE GENOMIC DNA]</scope>
    <source>
        <strain evidence="1 2">F11</strain>
    </source>
</reference>
<dbReference type="Proteomes" id="UP000272025">
    <property type="component" value="Unassembled WGS sequence"/>
</dbReference>
<evidence type="ECO:0000313" key="1">
    <source>
        <dbReference type="EMBL" id="ROT35359.1"/>
    </source>
</evidence>
<sequence length="74" mass="8243">MYPYHGHAKWRPPHLALSSPLAPLAPLAPELSSCEPTIPQVIKFGDDKVDRMGAHVSHDGYRQGGCYCRCDKRL</sequence>
<accession>A0A3N2PLJ9</accession>
<dbReference type="AlphaFoldDB" id="A0A3N2PLJ9"/>
<dbReference type="GeneID" id="39579233"/>
<gene>
    <name evidence="1" type="ORF">SODALDRAFT_328688</name>
</gene>
<proteinExistence type="predicted"/>
<name>A0A3N2PLJ9_SODAK</name>